<evidence type="ECO:0000313" key="1">
    <source>
        <dbReference type="EMBL" id="SIO51048.1"/>
    </source>
</evidence>
<gene>
    <name evidence="1" type="ORF">SAMN05444168_5908</name>
</gene>
<dbReference type="AlphaFoldDB" id="A0A1N6K389"/>
<dbReference type="RefSeq" id="WP_074267819.1">
    <property type="nucleotide sequence ID" value="NZ_FSRM01000002.1"/>
</dbReference>
<reference evidence="1 2" key="1">
    <citation type="submission" date="2016-11" db="EMBL/GenBank/DDBJ databases">
        <authorList>
            <person name="Jaros S."/>
            <person name="Januszkiewicz K."/>
            <person name="Wedrychowicz H."/>
        </authorList>
    </citation>
    <scope>NUCLEOTIDE SEQUENCE [LARGE SCALE GENOMIC DNA]</scope>
    <source>
        <strain evidence="1 2">GAS86</strain>
    </source>
</reference>
<sequence>MKLARGVDVVRKRMSKLFHVNALKRSSGAGAQSMPEVECEWVIAYRTAHGFCCIYRGVPIDFRTMFDLQIWVEEHNVRTYFIGS</sequence>
<organism evidence="1 2">
    <name type="scientific">Paraburkholderia phenazinium</name>
    <dbReference type="NCBI Taxonomy" id="60549"/>
    <lineage>
        <taxon>Bacteria</taxon>
        <taxon>Pseudomonadati</taxon>
        <taxon>Pseudomonadota</taxon>
        <taxon>Betaproteobacteria</taxon>
        <taxon>Burkholderiales</taxon>
        <taxon>Burkholderiaceae</taxon>
        <taxon>Paraburkholderia</taxon>
    </lineage>
</organism>
<protein>
    <submittedName>
        <fullName evidence="1">Uncharacterized protein</fullName>
    </submittedName>
</protein>
<proteinExistence type="predicted"/>
<evidence type="ECO:0000313" key="2">
    <source>
        <dbReference type="Proteomes" id="UP000184693"/>
    </source>
</evidence>
<name>A0A1N6K389_9BURK</name>
<dbReference type="EMBL" id="FSRM01000002">
    <property type="protein sequence ID" value="SIO51048.1"/>
    <property type="molecule type" value="Genomic_DNA"/>
</dbReference>
<accession>A0A1N6K389</accession>
<dbReference type="Proteomes" id="UP000184693">
    <property type="component" value="Unassembled WGS sequence"/>
</dbReference>
<dbReference type="OrthoDB" id="9009827at2"/>